<dbReference type="AlphaFoldDB" id="A0A0C3AW42"/>
<dbReference type="STRING" id="765440.A0A0C3AW42"/>
<dbReference type="OrthoDB" id="4323675at2759"/>
<dbReference type="InterPro" id="IPR001341">
    <property type="entry name" value="Asp_kinase"/>
</dbReference>
<evidence type="ECO:0000313" key="10">
    <source>
        <dbReference type="EMBL" id="KIM78228.1"/>
    </source>
</evidence>
<dbReference type="EMBL" id="KN833018">
    <property type="protein sequence ID" value="KIM78228.1"/>
    <property type="molecule type" value="Genomic_DNA"/>
</dbReference>
<dbReference type="EC" id="2.7.2.4" evidence="2"/>
<evidence type="ECO:0000256" key="4">
    <source>
        <dbReference type="ARBA" id="ARBA00022741"/>
    </source>
</evidence>
<dbReference type="FunFam" id="3.40.1160.10:FF:000023">
    <property type="entry name" value="Probable aspartokinase"/>
    <property type="match status" value="1"/>
</dbReference>
<dbReference type="Pfam" id="PF00696">
    <property type="entry name" value="AA_kinase"/>
    <property type="match status" value="1"/>
</dbReference>
<keyword evidence="6" id="KW-0067">ATP-binding</keyword>
<dbReference type="InterPro" id="IPR045865">
    <property type="entry name" value="ACT-like_dom_sf"/>
</dbReference>
<evidence type="ECO:0000256" key="1">
    <source>
        <dbReference type="ARBA" id="ARBA00010122"/>
    </source>
</evidence>
<evidence type="ECO:0000259" key="8">
    <source>
        <dbReference type="Pfam" id="PF00696"/>
    </source>
</evidence>
<reference evidence="11" key="2">
    <citation type="submission" date="2015-01" db="EMBL/GenBank/DDBJ databases">
        <title>Evolutionary Origins and Diversification of the Mycorrhizal Mutualists.</title>
        <authorList>
            <consortium name="DOE Joint Genome Institute"/>
            <consortium name="Mycorrhizal Genomics Consortium"/>
            <person name="Kohler A."/>
            <person name="Kuo A."/>
            <person name="Nagy L.G."/>
            <person name="Floudas D."/>
            <person name="Copeland A."/>
            <person name="Barry K.W."/>
            <person name="Cichocki N."/>
            <person name="Veneault-Fourrey C."/>
            <person name="LaButti K."/>
            <person name="Lindquist E.A."/>
            <person name="Lipzen A."/>
            <person name="Lundell T."/>
            <person name="Morin E."/>
            <person name="Murat C."/>
            <person name="Riley R."/>
            <person name="Ohm R."/>
            <person name="Sun H."/>
            <person name="Tunlid A."/>
            <person name="Henrissat B."/>
            <person name="Grigoriev I.V."/>
            <person name="Hibbett D.S."/>
            <person name="Martin F."/>
        </authorList>
    </citation>
    <scope>NUCLEOTIDE SEQUENCE [LARGE SCALE GENOMIC DNA]</scope>
    <source>
        <strain evidence="11">F 1598</strain>
    </source>
</reference>
<dbReference type="Proteomes" id="UP000054166">
    <property type="component" value="Unassembled WGS sequence"/>
</dbReference>
<dbReference type="PROSITE" id="PS00324">
    <property type="entry name" value="ASPARTOKINASE"/>
    <property type="match status" value="1"/>
</dbReference>
<evidence type="ECO:0000313" key="11">
    <source>
        <dbReference type="Proteomes" id="UP000054166"/>
    </source>
</evidence>
<feature type="region of interest" description="Disordered" evidence="7">
    <location>
        <begin position="120"/>
        <end position="155"/>
    </location>
</feature>
<reference evidence="10 11" key="1">
    <citation type="submission" date="2014-04" db="EMBL/GenBank/DDBJ databases">
        <authorList>
            <consortium name="DOE Joint Genome Institute"/>
            <person name="Kuo A."/>
            <person name="Tarkka M."/>
            <person name="Buscot F."/>
            <person name="Kohler A."/>
            <person name="Nagy L.G."/>
            <person name="Floudas D."/>
            <person name="Copeland A."/>
            <person name="Barry K.W."/>
            <person name="Cichocki N."/>
            <person name="Veneault-Fourrey C."/>
            <person name="LaButti K."/>
            <person name="Lindquist E.A."/>
            <person name="Lipzen A."/>
            <person name="Lundell T."/>
            <person name="Morin E."/>
            <person name="Murat C."/>
            <person name="Sun H."/>
            <person name="Tunlid A."/>
            <person name="Henrissat B."/>
            <person name="Grigoriev I.V."/>
            <person name="Hibbett D.S."/>
            <person name="Martin F."/>
            <person name="Nordberg H.P."/>
            <person name="Cantor M.N."/>
            <person name="Hua S.X."/>
        </authorList>
    </citation>
    <scope>NUCLEOTIDE SEQUENCE [LARGE SCALE GENOMIC DNA]</scope>
    <source>
        <strain evidence="10 11">F 1598</strain>
    </source>
</reference>
<evidence type="ECO:0000256" key="7">
    <source>
        <dbReference type="SAM" id="MobiDB-lite"/>
    </source>
</evidence>
<feature type="compositionally biased region" description="Low complexity" evidence="7">
    <location>
        <begin position="1"/>
        <end position="13"/>
    </location>
</feature>
<feature type="domain" description="Aspartate/glutamate/uridylate kinase" evidence="8">
    <location>
        <begin position="33"/>
        <end position="388"/>
    </location>
</feature>
<evidence type="ECO:0000256" key="6">
    <source>
        <dbReference type="ARBA" id="ARBA00022840"/>
    </source>
</evidence>
<feature type="compositionally biased region" description="Polar residues" evidence="7">
    <location>
        <begin position="139"/>
        <end position="155"/>
    </location>
</feature>
<comment type="similarity">
    <text evidence="1">Belongs to the aspartokinase family.</text>
</comment>
<dbReference type="NCBIfam" id="TIGR00657">
    <property type="entry name" value="asp_kinases"/>
    <property type="match status" value="1"/>
</dbReference>
<dbReference type="InterPro" id="IPR054352">
    <property type="entry name" value="ACT_Aspartokinase"/>
</dbReference>
<keyword evidence="3" id="KW-0808">Transferase</keyword>
<dbReference type="InterPro" id="IPR036393">
    <property type="entry name" value="AceGlu_kinase-like_sf"/>
</dbReference>
<feature type="region of interest" description="Disordered" evidence="7">
    <location>
        <begin position="1"/>
        <end position="30"/>
    </location>
</feature>
<dbReference type="InParanoid" id="A0A0C3AW42"/>
<gene>
    <name evidence="10" type="ORF">PILCRDRAFT_824708</name>
</gene>
<dbReference type="PANTHER" id="PTHR21499">
    <property type="entry name" value="ASPARTATE KINASE"/>
    <property type="match status" value="1"/>
</dbReference>
<keyword evidence="11" id="KW-1185">Reference proteome</keyword>
<dbReference type="SUPFAM" id="SSF55021">
    <property type="entry name" value="ACT-like"/>
    <property type="match status" value="2"/>
</dbReference>
<keyword evidence="5" id="KW-0418">Kinase</keyword>
<dbReference type="GO" id="GO:0009090">
    <property type="term" value="P:homoserine biosynthetic process"/>
    <property type="evidence" value="ECO:0007669"/>
    <property type="project" value="TreeGrafter"/>
</dbReference>
<dbReference type="InterPro" id="IPR001048">
    <property type="entry name" value="Asp/Glu/Uridylate_kinase"/>
</dbReference>
<dbReference type="Gene3D" id="3.30.70.260">
    <property type="match status" value="2"/>
</dbReference>
<evidence type="ECO:0000256" key="3">
    <source>
        <dbReference type="ARBA" id="ARBA00022679"/>
    </source>
</evidence>
<dbReference type="SUPFAM" id="SSF53633">
    <property type="entry name" value="Carbamate kinase-like"/>
    <property type="match status" value="1"/>
</dbReference>
<dbReference type="HOGENOM" id="CLU_009116_6_4_1"/>
<evidence type="ECO:0000256" key="2">
    <source>
        <dbReference type="ARBA" id="ARBA00013059"/>
    </source>
</evidence>
<dbReference type="GO" id="GO:0005829">
    <property type="term" value="C:cytosol"/>
    <property type="evidence" value="ECO:0007669"/>
    <property type="project" value="TreeGrafter"/>
</dbReference>
<feature type="domain" description="Aspartokinase ACT" evidence="9">
    <location>
        <begin position="529"/>
        <end position="587"/>
    </location>
</feature>
<dbReference type="FunCoup" id="A0A0C3AW42">
    <property type="interactions" value="178"/>
</dbReference>
<dbReference type="PANTHER" id="PTHR21499:SF59">
    <property type="entry name" value="ASPARTOKINASE"/>
    <property type="match status" value="1"/>
</dbReference>
<evidence type="ECO:0000259" key="9">
    <source>
        <dbReference type="Pfam" id="PF22468"/>
    </source>
</evidence>
<dbReference type="InterPro" id="IPR018042">
    <property type="entry name" value="Aspartate_kinase_CS"/>
</dbReference>
<dbReference type="Pfam" id="PF22468">
    <property type="entry name" value="ACT_9"/>
    <property type="match status" value="1"/>
</dbReference>
<evidence type="ECO:0000256" key="5">
    <source>
        <dbReference type="ARBA" id="ARBA00022777"/>
    </source>
</evidence>
<accession>A0A0C3AW42</accession>
<dbReference type="GO" id="GO:0009089">
    <property type="term" value="P:lysine biosynthetic process via diaminopimelate"/>
    <property type="evidence" value="ECO:0007669"/>
    <property type="project" value="TreeGrafter"/>
</dbReference>
<dbReference type="Gene3D" id="3.40.1160.10">
    <property type="entry name" value="Acetylglutamate kinase-like"/>
    <property type="match status" value="1"/>
</dbReference>
<sequence length="605" mass="65243">MSDPPSSSSSSSGTPPPRTPPNMHQNTIDPSSKWLVQKYGGTSVGKYAVKIAEDIVSRYIDQHRVAVVCSARSGSTKALGTTNLLLRAASEALRRPHKKNTNSGFVTPVTNGLFRTMSYSETLSSPSSPSSPRSASPGQLFSLTPLTVPQTGQTSPEFNTTVDIIRSEHLNAARASVSDPFLLEELEAEIEKDCDWLRGFLFAAQVIGEISPRSKDCIVGLGEKLSCKIMTVVLRDRGIDAEYVSLEDIIPDRDDADSGASEGPLDQPFYDRLAIAIGDRISQCAPRVPVVTGFFGPVPGSLLSQVGRGYTDLLSALLAVGLSASELQIWKEVDGIFTADPRKVPTARLIPIISPAEAAELTYYGSEVVHPFTMEQVIQKKISIRIKNVENPKGGGTVIHPDPDIDSPAVQQEIGSQSVPEPVSLARLHELSLVAEEHKHGRMPTAVTIKEHIMVLNVNSNRKNVSHGFFAGVFGTLDRFGVVVDLISTSEVHVSMAIEDSLNKKLLERLLLELKKSGTVSVHTDMCILSLVGKLQNMVGIAGRMFTTLAQGDVNIDMISQGSSEINISCVIAGQDAVKALNLIHQNCLQIKPEGAKGRVGPWLF</sequence>
<dbReference type="GO" id="GO:0004072">
    <property type="term" value="F:aspartate kinase activity"/>
    <property type="evidence" value="ECO:0007669"/>
    <property type="project" value="UniProtKB-EC"/>
</dbReference>
<protein>
    <recommendedName>
        <fullName evidence="2">aspartate kinase</fullName>
        <ecNumber evidence="2">2.7.2.4</ecNumber>
    </recommendedName>
</protein>
<keyword evidence="4" id="KW-0547">Nucleotide-binding</keyword>
<dbReference type="GO" id="GO:0005524">
    <property type="term" value="F:ATP binding"/>
    <property type="evidence" value="ECO:0007669"/>
    <property type="project" value="UniProtKB-KW"/>
</dbReference>
<organism evidence="10 11">
    <name type="scientific">Piloderma croceum (strain F 1598)</name>
    <dbReference type="NCBI Taxonomy" id="765440"/>
    <lineage>
        <taxon>Eukaryota</taxon>
        <taxon>Fungi</taxon>
        <taxon>Dikarya</taxon>
        <taxon>Basidiomycota</taxon>
        <taxon>Agaricomycotina</taxon>
        <taxon>Agaricomycetes</taxon>
        <taxon>Agaricomycetidae</taxon>
        <taxon>Atheliales</taxon>
        <taxon>Atheliaceae</taxon>
        <taxon>Piloderma</taxon>
    </lineage>
</organism>
<name>A0A0C3AW42_PILCF</name>
<feature type="compositionally biased region" description="Low complexity" evidence="7">
    <location>
        <begin position="120"/>
        <end position="137"/>
    </location>
</feature>
<proteinExistence type="inferred from homology"/>